<dbReference type="OrthoDB" id="3168488at2759"/>
<keyword evidence="3" id="KW-1185">Reference proteome</keyword>
<dbReference type="HOGENOM" id="CLU_039215_0_0_1"/>
<evidence type="ECO:0000256" key="1">
    <source>
        <dbReference type="SAM" id="MobiDB-lite"/>
    </source>
</evidence>
<name>A0A0C3LIA6_9AGAM</name>
<evidence type="ECO:0000313" key="3">
    <source>
        <dbReference type="Proteomes" id="UP000054248"/>
    </source>
</evidence>
<dbReference type="AlphaFoldDB" id="A0A0C3LIA6"/>
<proteinExistence type="predicted"/>
<evidence type="ECO:0000313" key="2">
    <source>
        <dbReference type="EMBL" id="KIO21172.1"/>
    </source>
</evidence>
<gene>
    <name evidence="2" type="ORF">M407DRAFT_29165</name>
</gene>
<organism evidence="2 3">
    <name type="scientific">Tulasnella calospora MUT 4182</name>
    <dbReference type="NCBI Taxonomy" id="1051891"/>
    <lineage>
        <taxon>Eukaryota</taxon>
        <taxon>Fungi</taxon>
        <taxon>Dikarya</taxon>
        <taxon>Basidiomycota</taxon>
        <taxon>Agaricomycotina</taxon>
        <taxon>Agaricomycetes</taxon>
        <taxon>Cantharellales</taxon>
        <taxon>Tulasnellaceae</taxon>
        <taxon>Tulasnella</taxon>
    </lineage>
</organism>
<reference evidence="3" key="2">
    <citation type="submission" date="2015-01" db="EMBL/GenBank/DDBJ databases">
        <title>Evolutionary Origins and Diversification of the Mycorrhizal Mutualists.</title>
        <authorList>
            <consortium name="DOE Joint Genome Institute"/>
            <consortium name="Mycorrhizal Genomics Consortium"/>
            <person name="Kohler A."/>
            <person name="Kuo A."/>
            <person name="Nagy L.G."/>
            <person name="Floudas D."/>
            <person name="Copeland A."/>
            <person name="Barry K.W."/>
            <person name="Cichocki N."/>
            <person name="Veneault-Fourrey C."/>
            <person name="LaButti K."/>
            <person name="Lindquist E.A."/>
            <person name="Lipzen A."/>
            <person name="Lundell T."/>
            <person name="Morin E."/>
            <person name="Murat C."/>
            <person name="Riley R."/>
            <person name="Ohm R."/>
            <person name="Sun H."/>
            <person name="Tunlid A."/>
            <person name="Henrissat B."/>
            <person name="Grigoriev I.V."/>
            <person name="Hibbett D.S."/>
            <person name="Martin F."/>
        </authorList>
    </citation>
    <scope>NUCLEOTIDE SEQUENCE [LARGE SCALE GENOMIC DNA]</scope>
    <source>
        <strain evidence="3">MUT 4182</strain>
    </source>
</reference>
<reference evidence="2 3" key="1">
    <citation type="submission" date="2014-04" db="EMBL/GenBank/DDBJ databases">
        <authorList>
            <consortium name="DOE Joint Genome Institute"/>
            <person name="Kuo A."/>
            <person name="Girlanda M."/>
            <person name="Perotto S."/>
            <person name="Kohler A."/>
            <person name="Nagy L.G."/>
            <person name="Floudas D."/>
            <person name="Copeland A."/>
            <person name="Barry K.W."/>
            <person name="Cichocki N."/>
            <person name="Veneault-Fourrey C."/>
            <person name="LaButti K."/>
            <person name="Lindquist E.A."/>
            <person name="Lipzen A."/>
            <person name="Lundell T."/>
            <person name="Morin E."/>
            <person name="Murat C."/>
            <person name="Sun H."/>
            <person name="Tunlid A."/>
            <person name="Henrissat B."/>
            <person name="Grigoriev I.V."/>
            <person name="Hibbett D.S."/>
            <person name="Martin F."/>
            <person name="Nordberg H.P."/>
            <person name="Cantor M.N."/>
            <person name="Hua S.X."/>
        </authorList>
    </citation>
    <scope>NUCLEOTIDE SEQUENCE [LARGE SCALE GENOMIC DNA]</scope>
    <source>
        <strain evidence="2 3">MUT 4182</strain>
    </source>
</reference>
<evidence type="ECO:0008006" key="4">
    <source>
        <dbReference type="Google" id="ProtNLM"/>
    </source>
</evidence>
<dbReference type="Proteomes" id="UP000054248">
    <property type="component" value="Unassembled WGS sequence"/>
</dbReference>
<protein>
    <recommendedName>
        <fullName evidence="4">F-box domain-containing protein</fullName>
    </recommendedName>
</protein>
<sequence length="553" mass="62182">MLNISHFTKEATPIGFRPESKCWEDESNDLRFGNQPPSASTVDSPRHNKAMDNTKTLSTHSVAEAIPYICQLPTELLQLLLNLSVAESRQGFEPWRVYSRIAELRLVCTRWMAAIDSYPSFWTLLTNRLSPLLVSIVLQKSGTLPLDIDLNCMAYAGATPPFDYINLVIRLAGRWRSLNIRWFPEDEEDEALRNVLLTPAPQLKELVFDGFSGLPSRVSLFDNVAPNLDSIITRRALPNLSSFVMRGLRKLVVLTVVPRAGDFENLVQALAASPNMEELRVREWIPTGGSLPENLPAKPKPIVLDFLHSLTLHVFPPPWANALLEAIQLPRHCSVDIVLEVLTAQAALSEPLKHLRTRLARSPLMNVRLDVRERLVTVGLRCEGTDEVGEVSVILRYPTRPAVHPSDALQLWQRSLAEITEAVQVSGIPVHITMSVYFFPDTYAFEHPMTAALELVDKLLPSVYKVTIAGTHIQQFLEYITFPTFLNLSDLEVLEAQTTLWEMVLECVSARSELSAVTGSKLKALRSIWLPRGFLHDEGFEKLSRVVKNIYTN</sequence>
<dbReference type="EMBL" id="KN823146">
    <property type="protein sequence ID" value="KIO21172.1"/>
    <property type="molecule type" value="Genomic_DNA"/>
</dbReference>
<feature type="region of interest" description="Disordered" evidence="1">
    <location>
        <begin position="27"/>
        <end position="50"/>
    </location>
</feature>
<accession>A0A0C3LIA6</accession>